<dbReference type="AlphaFoldDB" id="A0A9D2F9N8"/>
<evidence type="ECO:0000313" key="2">
    <source>
        <dbReference type="Proteomes" id="UP000824063"/>
    </source>
</evidence>
<sequence>MRIEHSAIIKQIQEERLGNVTFSRYDLATGVETIEQVDTLLKEALQFLLLCHQSEIETIYGSHEERHQIYLITLQFKDHSLCNLFINASPTNQKNYQKQIEIVGTQGLYQYNSADQRGFASNFILPGNYQPDYQETSLEKISLSNLIFQIKQSIKNNETITFGG</sequence>
<proteinExistence type="predicted"/>
<dbReference type="Proteomes" id="UP000824063">
    <property type="component" value="Unassembled WGS sequence"/>
</dbReference>
<dbReference type="EMBL" id="DXBN01000269">
    <property type="protein sequence ID" value="HIZ54558.1"/>
    <property type="molecule type" value="Genomic_DNA"/>
</dbReference>
<reference evidence="1" key="1">
    <citation type="journal article" date="2021" name="PeerJ">
        <title>Extensive microbial diversity within the chicken gut microbiome revealed by metagenomics and culture.</title>
        <authorList>
            <person name="Gilroy R."/>
            <person name="Ravi A."/>
            <person name="Getino M."/>
            <person name="Pursley I."/>
            <person name="Horton D.L."/>
            <person name="Alikhan N.F."/>
            <person name="Baker D."/>
            <person name="Gharbi K."/>
            <person name="Hall N."/>
            <person name="Watson M."/>
            <person name="Adriaenssens E.M."/>
            <person name="Foster-Nyarko E."/>
            <person name="Jarju S."/>
            <person name="Secka A."/>
            <person name="Antonio M."/>
            <person name="Oren A."/>
            <person name="Chaudhuri R.R."/>
            <person name="La Ragione R."/>
            <person name="Hildebrand F."/>
            <person name="Pallen M.J."/>
        </authorList>
    </citation>
    <scope>NUCLEOTIDE SEQUENCE</scope>
    <source>
        <strain evidence="1">CHK172-16539</strain>
    </source>
</reference>
<name>A0A9D2F9N8_9ENTE</name>
<comment type="caution">
    <text evidence="1">The sequence shown here is derived from an EMBL/GenBank/DDBJ whole genome shotgun (WGS) entry which is preliminary data.</text>
</comment>
<evidence type="ECO:0000313" key="1">
    <source>
        <dbReference type="EMBL" id="HIZ54558.1"/>
    </source>
</evidence>
<reference evidence="1" key="2">
    <citation type="submission" date="2021-04" db="EMBL/GenBank/DDBJ databases">
        <authorList>
            <person name="Gilroy R."/>
        </authorList>
    </citation>
    <scope>NUCLEOTIDE SEQUENCE</scope>
    <source>
        <strain evidence="1">CHK172-16539</strain>
    </source>
</reference>
<protein>
    <submittedName>
        <fullName evidence="1">Uncharacterized protein</fullName>
    </submittedName>
</protein>
<organism evidence="1 2">
    <name type="scientific">Candidatus Enterococcus avicola</name>
    <dbReference type="NCBI Taxonomy" id="2838561"/>
    <lineage>
        <taxon>Bacteria</taxon>
        <taxon>Bacillati</taxon>
        <taxon>Bacillota</taxon>
        <taxon>Bacilli</taxon>
        <taxon>Lactobacillales</taxon>
        <taxon>Enterococcaceae</taxon>
        <taxon>Enterococcus</taxon>
    </lineage>
</organism>
<gene>
    <name evidence="1" type="ORF">IAA20_11520</name>
</gene>
<accession>A0A9D2F9N8</accession>